<feature type="region of interest" description="Disordered" evidence="1">
    <location>
        <begin position="14"/>
        <end position="44"/>
    </location>
</feature>
<evidence type="ECO:0000256" key="1">
    <source>
        <dbReference type="SAM" id="MobiDB-lite"/>
    </source>
</evidence>
<evidence type="ECO:0000313" key="3">
    <source>
        <dbReference type="Proteomes" id="UP000789405"/>
    </source>
</evidence>
<organism evidence="2 3">
    <name type="scientific">Dentiscutata erythropus</name>
    <dbReference type="NCBI Taxonomy" id="1348616"/>
    <lineage>
        <taxon>Eukaryota</taxon>
        <taxon>Fungi</taxon>
        <taxon>Fungi incertae sedis</taxon>
        <taxon>Mucoromycota</taxon>
        <taxon>Glomeromycotina</taxon>
        <taxon>Glomeromycetes</taxon>
        <taxon>Diversisporales</taxon>
        <taxon>Gigasporaceae</taxon>
        <taxon>Dentiscutata</taxon>
    </lineage>
</organism>
<dbReference type="AlphaFoldDB" id="A0A9N9IMF0"/>
<keyword evidence="3" id="KW-1185">Reference proteome</keyword>
<protein>
    <submittedName>
        <fullName evidence="2">11437_t:CDS:1</fullName>
    </submittedName>
</protein>
<evidence type="ECO:0000313" key="2">
    <source>
        <dbReference type="EMBL" id="CAG8742050.1"/>
    </source>
</evidence>
<name>A0A9N9IMF0_9GLOM</name>
<dbReference type="EMBL" id="CAJVPY010013673">
    <property type="protein sequence ID" value="CAG8742050.1"/>
    <property type="molecule type" value="Genomic_DNA"/>
</dbReference>
<dbReference type="Proteomes" id="UP000789405">
    <property type="component" value="Unassembled WGS sequence"/>
</dbReference>
<feature type="non-terminal residue" evidence="2">
    <location>
        <position position="44"/>
    </location>
</feature>
<accession>A0A9N9IMF0</accession>
<gene>
    <name evidence="2" type="ORF">DERYTH_LOCUS16091</name>
</gene>
<proteinExistence type="predicted"/>
<comment type="caution">
    <text evidence="2">The sequence shown here is derived from an EMBL/GenBank/DDBJ whole genome shotgun (WGS) entry which is preliminary data.</text>
</comment>
<reference evidence="2" key="1">
    <citation type="submission" date="2021-06" db="EMBL/GenBank/DDBJ databases">
        <authorList>
            <person name="Kallberg Y."/>
            <person name="Tangrot J."/>
            <person name="Rosling A."/>
        </authorList>
    </citation>
    <scope>NUCLEOTIDE SEQUENCE</scope>
    <source>
        <strain evidence="2">MA453B</strain>
    </source>
</reference>
<sequence>LYFCGNITKLETVEEEEPGRYSISNDSTSGIPVAEPNSEHEVSC</sequence>